<organism evidence="4 5">
    <name type="scientific">Belnapia rosea</name>
    <dbReference type="NCBI Taxonomy" id="938405"/>
    <lineage>
        <taxon>Bacteria</taxon>
        <taxon>Pseudomonadati</taxon>
        <taxon>Pseudomonadota</taxon>
        <taxon>Alphaproteobacteria</taxon>
        <taxon>Acetobacterales</taxon>
        <taxon>Roseomonadaceae</taxon>
        <taxon>Belnapia</taxon>
    </lineage>
</organism>
<dbReference type="SUPFAM" id="SSF51338">
    <property type="entry name" value="Composite domain of metallo-dependent hydrolases"/>
    <property type="match status" value="2"/>
</dbReference>
<dbReference type="RefSeq" id="WP_090560247.1">
    <property type="nucleotide sequence ID" value="NZ_FMXZ01000001.1"/>
</dbReference>
<dbReference type="EMBL" id="FMZX01000007">
    <property type="protein sequence ID" value="SDD39486.1"/>
    <property type="molecule type" value="Genomic_DNA"/>
</dbReference>
<dbReference type="STRING" id="938405.SAMN02927895_00058"/>
<dbReference type="InterPro" id="IPR050287">
    <property type="entry name" value="MTA/SAH_deaminase"/>
</dbReference>
<dbReference type="Pfam" id="PF01979">
    <property type="entry name" value="Amidohydro_1"/>
    <property type="match status" value="1"/>
</dbReference>
<dbReference type="Gene3D" id="2.30.40.10">
    <property type="entry name" value="Urease, subunit C, domain 1"/>
    <property type="match status" value="1"/>
</dbReference>
<dbReference type="GO" id="GO:0016810">
    <property type="term" value="F:hydrolase activity, acting on carbon-nitrogen (but not peptide) bonds"/>
    <property type="evidence" value="ECO:0007669"/>
    <property type="project" value="InterPro"/>
</dbReference>
<feature type="domain" description="Amidohydrolase-related" evidence="3">
    <location>
        <begin position="58"/>
        <end position="427"/>
    </location>
</feature>
<dbReference type="SUPFAM" id="SSF51556">
    <property type="entry name" value="Metallo-dependent hydrolases"/>
    <property type="match status" value="1"/>
</dbReference>
<dbReference type="PANTHER" id="PTHR43794:SF11">
    <property type="entry name" value="AMIDOHYDROLASE-RELATED DOMAIN-CONTAINING PROTEIN"/>
    <property type="match status" value="1"/>
</dbReference>
<comment type="similarity">
    <text evidence="1">Belongs to the metallo-dependent hydrolases superfamily. ATZ/TRZ family.</text>
</comment>
<name>A0A1G6UFK7_9PROT</name>
<keyword evidence="2" id="KW-0378">Hydrolase</keyword>
<dbReference type="PANTHER" id="PTHR43794">
    <property type="entry name" value="AMINOHYDROLASE SSNA-RELATED"/>
    <property type="match status" value="1"/>
</dbReference>
<evidence type="ECO:0000313" key="4">
    <source>
        <dbReference type="EMBL" id="SDD39486.1"/>
    </source>
</evidence>
<accession>A0A1G6UFK7</accession>
<reference evidence="4 5" key="1">
    <citation type="submission" date="2016-10" db="EMBL/GenBank/DDBJ databases">
        <authorList>
            <person name="de Groot N.N."/>
        </authorList>
    </citation>
    <scope>NUCLEOTIDE SEQUENCE [LARGE SCALE GENOMIC DNA]</scope>
    <source>
        <strain evidence="4 5">CPCC 100156</strain>
    </source>
</reference>
<dbReference type="Gene3D" id="3.20.20.140">
    <property type="entry name" value="Metal-dependent hydrolases"/>
    <property type="match status" value="1"/>
</dbReference>
<evidence type="ECO:0000256" key="1">
    <source>
        <dbReference type="ARBA" id="ARBA00006745"/>
    </source>
</evidence>
<keyword evidence="5" id="KW-1185">Reference proteome</keyword>
<dbReference type="Proteomes" id="UP000198925">
    <property type="component" value="Unassembled WGS sequence"/>
</dbReference>
<sequence>MPVTLIRNADIVLAWDEATKQHVYMPNGDVAYEDGKLLFVGRDYAGPVQETISGSGMMVMPGLVNIHSHPSSEPMNKGFTDEVGTPGLYNSSLYEYLPIFRPDPDAVHSCVRVALSELLLSGVTTVADLSVAHPGWLDLLAESGMRVCIAPMFRSARWFTKNGHVVEYEWDPSAGEKAMEEAFGLVERAEQHESGRLFGMAVPSQIDTCTPELLKDSRDEARRRGISWQIHAAQSVSEFHEITRRHGFTPIGWLYEQGLLDDRAIIGHGIFLDDHPSTPWHTRRDLDILAETGTTVAHCPTVFARRGITLKHLGRYKRTGVNMGIGTDTYPHNMLDEMRLAAYLARTQATDPRSITTTELFEAATVGGARALGRPDIGRLAPGCRADFVLVDITHPQMRPARDPVRSLIYAAGDRALRAVYVDGQQVVKDGEVLTIDYRAAAEHLHESQKRVAEQVPQHDWAHRTAEKIAPPSFLWK</sequence>
<evidence type="ECO:0000256" key="2">
    <source>
        <dbReference type="ARBA" id="ARBA00022801"/>
    </source>
</evidence>
<dbReference type="InterPro" id="IPR006680">
    <property type="entry name" value="Amidohydro-rel"/>
</dbReference>
<dbReference type="AlphaFoldDB" id="A0A1G6UFK7"/>
<protein>
    <submittedName>
        <fullName evidence="4">Cytosine/adenosine deaminase</fullName>
    </submittedName>
</protein>
<gene>
    <name evidence="4" type="ORF">SAMN04487779_1007135</name>
</gene>
<evidence type="ECO:0000259" key="3">
    <source>
        <dbReference type="Pfam" id="PF01979"/>
    </source>
</evidence>
<dbReference type="OrthoDB" id="9796020at2"/>
<evidence type="ECO:0000313" key="5">
    <source>
        <dbReference type="Proteomes" id="UP000198925"/>
    </source>
</evidence>
<proteinExistence type="inferred from homology"/>
<dbReference type="InterPro" id="IPR011059">
    <property type="entry name" value="Metal-dep_hydrolase_composite"/>
</dbReference>
<dbReference type="InterPro" id="IPR032466">
    <property type="entry name" value="Metal_Hydrolase"/>
</dbReference>